<dbReference type="InterPro" id="IPR003441">
    <property type="entry name" value="NAC-dom"/>
</dbReference>
<evidence type="ECO:0000256" key="11">
    <source>
        <dbReference type="SAM" id="MobiDB-lite"/>
    </source>
</evidence>
<name>A0A843VSK3_COLES</name>
<dbReference type="GO" id="GO:0016020">
    <property type="term" value="C:membrane"/>
    <property type="evidence" value="ECO:0007669"/>
    <property type="project" value="UniProtKB-SubCell"/>
</dbReference>
<dbReference type="PANTHER" id="PTHR31744">
    <property type="entry name" value="PROTEIN CUP-SHAPED COTYLEDON 2-RELATED"/>
    <property type="match status" value="1"/>
</dbReference>
<protein>
    <recommendedName>
        <fullName evidence="13">NAC domain-containing protein</fullName>
    </recommendedName>
</protein>
<keyword evidence="9" id="KW-0804">Transcription</keyword>
<accession>A0A843VSK3</accession>
<evidence type="ECO:0000313" key="14">
    <source>
        <dbReference type="EMBL" id="MQL98935.1"/>
    </source>
</evidence>
<feature type="compositionally biased region" description="Low complexity" evidence="11">
    <location>
        <begin position="187"/>
        <end position="198"/>
    </location>
</feature>
<feature type="compositionally biased region" description="Basic and acidic residues" evidence="11">
    <location>
        <begin position="220"/>
        <end position="231"/>
    </location>
</feature>
<gene>
    <name evidence="14" type="ORF">Taro_031650</name>
</gene>
<evidence type="ECO:0000256" key="3">
    <source>
        <dbReference type="ARBA" id="ARBA00022692"/>
    </source>
</evidence>
<dbReference type="FunFam" id="2.170.150.80:FF:000002">
    <property type="entry name" value="Nac domain-containing protein 86"/>
    <property type="match status" value="1"/>
</dbReference>
<dbReference type="Pfam" id="PF02365">
    <property type="entry name" value="NAM"/>
    <property type="match status" value="1"/>
</dbReference>
<evidence type="ECO:0000256" key="10">
    <source>
        <dbReference type="ARBA" id="ARBA00023242"/>
    </source>
</evidence>
<sequence>MVVIPPERLPVGYRFRPTDEELVNHYLKSKISGRTDNGIDVIAEVDVCKCEPWDLPEKSVIKAVDPEWFFFAPRNRKYPTGHRSNRATESGYWKATGKDRSIRSRTGSGEAVIGMKKTLVFHQGRAPRGKKTGWIMHEYRVSNPVSGNGTDAASGDLGAYVLCRLFKQHEERCESPNSCEVEESGWSPTPTRSSPSDTQHTEVAEVFKKPSNQEIIKRDAQDGHLKPEESNCKSNLASDIGDGDLGEEFDIHLSGMLNEIKGPQSKPIDYDWLPRLNNAISKDNFDGFPQACKVGQPFDNAEMDEVTKFLDSVFNQDDHSSGGLSDQKDLAISPIPEVNSVNMIEQVSCWDTMSGKDSALSSDADSEFRTHQNQTQRVFLDAEVSNWLDNQSHPSDNLHDSWNRDLAMEHFCDNTEGKGSVNQFIVEGTGSHASFMDSTAVTLQDVDGFDTITTQEKLLANNSGLEGTGIKIRARQRQLPAPSPIWQQGTAMGRLRLQVNKYQVESVCSNGNETSSSNDDETSSSLEDHEVWSANTEEKHVEKQSQLHMTKEQEPFHQSFIDNPESDNQDVTPLSDIIEEPKSGLRFRKLNDNEGTRVHSPVKKAPSQHPMHIYSIAFASLSVVFLLALFAVTWSCFRH</sequence>
<dbReference type="OrthoDB" id="737278at2759"/>
<feature type="region of interest" description="Disordered" evidence="11">
    <location>
        <begin position="81"/>
        <end position="107"/>
    </location>
</feature>
<dbReference type="GO" id="GO:0006355">
    <property type="term" value="P:regulation of DNA-templated transcription"/>
    <property type="evidence" value="ECO:0007669"/>
    <property type="project" value="InterPro"/>
</dbReference>
<dbReference type="SUPFAM" id="SSF101941">
    <property type="entry name" value="NAC domain"/>
    <property type="match status" value="1"/>
</dbReference>
<keyword evidence="10" id="KW-0539">Nucleus</keyword>
<comment type="subcellular location">
    <subcellularLocation>
        <location evidence="2">Membrane</location>
        <topology evidence="2">Single-pass membrane protein</topology>
    </subcellularLocation>
    <subcellularLocation>
        <location evidence="1">Nucleus</location>
    </subcellularLocation>
</comment>
<dbReference type="Proteomes" id="UP000652761">
    <property type="component" value="Unassembled WGS sequence"/>
</dbReference>
<dbReference type="EMBL" id="NMUH01002269">
    <property type="protein sequence ID" value="MQL98935.1"/>
    <property type="molecule type" value="Genomic_DNA"/>
</dbReference>
<evidence type="ECO:0000256" key="6">
    <source>
        <dbReference type="ARBA" id="ARBA00023125"/>
    </source>
</evidence>
<comment type="caution">
    <text evidence="14">The sequence shown here is derived from an EMBL/GenBank/DDBJ whole genome shotgun (WGS) entry which is preliminary data.</text>
</comment>
<keyword evidence="5" id="KW-0805">Transcription regulation</keyword>
<dbReference type="Gene3D" id="2.170.150.80">
    <property type="entry name" value="NAC domain"/>
    <property type="match status" value="1"/>
</dbReference>
<dbReference type="PANTHER" id="PTHR31744:SF216">
    <property type="entry name" value="NAC TRANSCRIPTION FACTOR"/>
    <property type="match status" value="1"/>
</dbReference>
<reference evidence="14" key="1">
    <citation type="submission" date="2017-07" db="EMBL/GenBank/DDBJ databases">
        <title>Taro Niue Genome Assembly and Annotation.</title>
        <authorList>
            <person name="Atibalentja N."/>
            <person name="Keating K."/>
            <person name="Fields C.J."/>
        </authorList>
    </citation>
    <scope>NUCLEOTIDE SEQUENCE</scope>
    <source>
        <strain evidence="14">Niue_2</strain>
        <tissue evidence="14">Leaf</tissue>
    </source>
</reference>
<keyword evidence="4 12" id="KW-1133">Transmembrane helix</keyword>
<feature type="region of interest" description="Disordered" evidence="11">
    <location>
        <begin position="220"/>
        <end position="239"/>
    </location>
</feature>
<dbReference type="AlphaFoldDB" id="A0A843VSK3"/>
<keyword evidence="15" id="KW-1185">Reference proteome</keyword>
<evidence type="ECO:0000256" key="12">
    <source>
        <dbReference type="SAM" id="Phobius"/>
    </source>
</evidence>
<evidence type="ECO:0000256" key="8">
    <source>
        <dbReference type="ARBA" id="ARBA00023159"/>
    </source>
</evidence>
<keyword evidence="6" id="KW-0238">DNA-binding</keyword>
<dbReference type="GO" id="GO:0005634">
    <property type="term" value="C:nucleus"/>
    <property type="evidence" value="ECO:0007669"/>
    <property type="project" value="UniProtKB-SubCell"/>
</dbReference>
<keyword evidence="7 12" id="KW-0472">Membrane</keyword>
<evidence type="ECO:0000256" key="1">
    <source>
        <dbReference type="ARBA" id="ARBA00004123"/>
    </source>
</evidence>
<dbReference type="GO" id="GO:0000976">
    <property type="term" value="F:transcription cis-regulatory region binding"/>
    <property type="evidence" value="ECO:0007669"/>
    <property type="project" value="UniProtKB-ARBA"/>
</dbReference>
<feature type="region of interest" description="Disordered" evidence="11">
    <location>
        <begin position="508"/>
        <end position="528"/>
    </location>
</feature>
<dbReference type="InterPro" id="IPR036093">
    <property type="entry name" value="NAC_dom_sf"/>
</dbReference>
<keyword evidence="3 12" id="KW-0812">Transmembrane</keyword>
<evidence type="ECO:0000256" key="7">
    <source>
        <dbReference type="ARBA" id="ARBA00023136"/>
    </source>
</evidence>
<proteinExistence type="predicted"/>
<feature type="region of interest" description="Disordered" evidence="11">
    <location>
        <begin position="176"/>
        <end position="201"/>
    </location>
</feature>
<feature type="transmembrane region" description="Helical" evidence="12">
    <location>
        <begin position="613"/>
        <end position="637"/>
    </location>
</feature>
<evidence type="ECO:0000259" key="13">
    <source>
        <dbReference type="PROSITE" id="PS51005"/>
    </source>
</evidence>
<evidence type="ECO:0000313" key="15">
    <source>
        <dbReference type="Proteomes" id="UP000652761"/>
    </source>
</evidence>
<organism evidence="14 15">
    <name type="scientific">Colocasia esculenta</name>
    <name type="common">Wild taro</name>
    <name type="synonym">Arum esculentum</name>
    <dbReference type="NCBI Taxonomy" id="4460"/>
    <lineage>
        <taxon>Eukaryota</taxon>
        <taxon>Viridiplantae</taxon>
        <taxon>Streptophyta</taxon>
        <taxon>Embryophyta</taxon>
        <taxon>Tracheophyta</taxon>
        <taxon>Spermatophyta</taxon>
        <taxon>Magnoliopsida</taxon>
        <taxon>Liliopsida</taxon>
        <taxon>Araceae</taxon>
        <taxon>Aroideae</taxon>
        <taxon>Colocasieae</taxon>
        <taxon>Colocasia</taxon>
    </lineage>
</organism>
<keyword evidence="8" id="KW-0010">Activator</keyword>
<evidence type="ECO:0000256" key="9">
    <source>
        <dbReference type="ARBA" id="ARBA00023163"/>
    </source>
</evidence>
<evidence type="ECO:0000256" key="5">
    <source>
        <dbReference type="ARBA" id="ARBA00023015"/>
    </source>
</evidence>
<evidence type="ECO:0000256" key="4">
    <source>
        <dbReference type="ARBA" id="ARBA00022989"/>
    </source>
</evidence>
<evidence type="ECO:0000256" key="2">
    <source>
        <dbReference type="ARBA" id="ARBA00004167"/>
    </source>
</evidence>
<feature type="domain" description="NAC" evidence="13">
    <location>
        <begin position="9"/>
        <end position="168"/>
    </location>
</feature>
<dbReference type="PROSITE" id="PS51005">
    <property type="entry name" value="NAC"/>
    <property type="match status" value="1"/>
</dbReference>